<gene>
    <name evidence="1" type="ORF">Back11_41930</name>
</gene>
<dbReference type="Proteomes" id="UP000275368">
    <property type="component" value="Chromosome"/>
</dbReference>
<keyword evidence="2" id="KW-1185">Reference proteome</keyword>
<accession>A0A3G9JFL9</accession>
<dbReference type="AlphaFoldDB" id="A0A3G9JFL9"/>
<dbReference type="EMBL" id="AP019308">
    <property type="protein sequence ID" value="BBH22848.1"/>
    <property type="molecule type" value="Genomic_DNA"/>
</dbReference>
<organism evidence="1 2">
    <name type="scientific">Paenibacillus baekrokdamisoli</name>
    <dbReference type="NCBI Taxonomy" id="1712516"/>
    <lineage>
        <taxon>Bacteria</taxon>
        <taxon>Bacillati</taxon>
        <taxon>Bacillota</taxon>
        <taxon>Bacilli</taxon>
        <taxon>Bacillales</taxon>
        <taxon>Paenibacillaceae</taxon>
        <taxon>Paenibacillus</taxon>
    </lineage>
</organism>
<sequence length="161" mass="18242">MLTIRNINKRTALGVIFILLGVLILAVKIYNHDGEEEKLSWYISGSSESVKQIPTDREIVYYSMTIENPTNKSYVVKSVEPIISDAVKNLLLEQNVIIELTKNLPNNKNVQYDGQFEINTSQLDEEGLKKLIPMIKSYRVIYDNDQEIVLQAGSYGGMSGR</sequence>
<evidence type="ECO:0000313" key="2">
    <source>
        <dbReference type="Proteomes" id="UP000275368"/>
    </source>
</evidence>
<evidence type="ECO:0000313" key="1">
    <source>
        <dbReference type="EMBL" id="BBH22848.1"/>
    </source>
</evidence>
<name>A0A3G9JFL9_9BACL</name>
<protein>
    <submittedName>
        <fullName evidence="1">Uncharacterized protein</fullName>
    </submittedName>
</protein>
<dbReference type="OrthoDB" id="2617122at2"/>
<reference evidence="1 2" key="1">
    <citation type="submission" date="2018-11" db="EMBL/GenBank/DDBJ databases">
        <title>Complete genome sequence of Paenibacillus baekrokdamisoli strain KCTC 33723.</title>
        <authorList>
            <person name="Kang S.W."/>
            <person name="Lee K.C."/>
            <person name="Kim K.K."/>
            <person name="Kim J.S."/>
            <person name="Kim D.S."/>
            <person name="Ko S.H."/>
            <person name="Yang S.H."/>
            <person name="Lee J.S."/>
        </authorList>
    </citation>
    <scope>NUCLEOTIDE SEQUENCE [LARGE SCALE GENOMIC DNA]</scope>
    <source>
        <strain evidence="1 2">KCTC 33723</strain>
    </source>
</reference>
<proteinExistence type="predicted"/>
<dbReference type="RefSeq" id="WP_125661592.1">
    <property type="nucleotide sequence ID" value="NZ_AP019308.1"/>
</dbReference>
<dbReference type="KEGG" id="pbk:Back11_41930"/>